<evidence type="ECO:0000259" key="1">
    <source>
        <dbReference type="Pfam" id="PF01370"/>
    </source>
</evidence>
<dbReference type="PATRIC" id="fig|1698260.3.peg.97"/>
<comment type="caution">
    <text evidence="2">The sequence shown here is derived from an EMBL/GenBank/DDBJ whole genome shotgun (WGS) entry which is preliminary data.</text>
</comment>
<organism evidence="2 3">
    <name type="scientific">candidate division MSBL1 archaeon SCGC-AAA259B11</name>
    <dbReference type="NCBI Taxonomy" id="1698260"/>
    <lineage>
        <taxon>Archaea</taxon>
        <taxon>Methanobacteriati</taxon>
        <taxon>Methanobacteriota</taxon>
        <taxon>candidate division MSBL1</taxon>
    </lineage>
</organism>
<dbReference type="InterPro" id="IPR036291">
    <property type="entry name" value="NAD(P)-bd_dom_sf"/>
</dbReference>
<dbReference type="SUPFAM" id="SSF51735">
    <property type="entry name" value="NAD(P)-binding Rossmann-fold domains"/>
    <property type="match status" value="1"/>
</dbReference>
<dbReference type="InterPro" id="IPR050177">
    <property type="entry name" value="Lipid_A_modif_metabolic_enz"/>
</dbReference>
<dbReference type="Proteomes" id="UP000070184">
    <property type="component" value="Unassembled WGS sequence"/>
</dbReference>
<gene>
    <name evidence="2" type="ORF">AKJ61_04545</name>
</gene>
<name>A0A133U358_9EURY</name>
<reference evidence="2 3" key="1">
    <citation type="journal article" date="2016" name="Sci. Rep.">
        <title>Metabolic traits of an uncultured archaeal lineage -MSBL1- from brine pools of the Red Sea.</title>
        <authorList>
            <person name="Mwirichia R."/>
            <person name="Alam I."/>
            <person name="Rashid M."/>
            <person name="Vinu M."/>
            <person name="Ba-Alawi W."/>
            <person name="Anthony Kamau A."/>
            <person name="Kamanda Ngugi D."/>
            <person name="Goker M."/>
            <person name="Klenk H.P."/>
            <person name="Bajic V."/>
            <person name="Stingl U."/>
        </authorList>
    </citation>
    <scope>NUCLEOTIDE SEQUENCE [LARGE SCALE GENOMIC DNA]</scope>
    <source>
        <strain evidence="2">SCGC-AAA259B11</strain>
    </source>
</reference>
<dbReference type="PANTHER" id="PTHR43245:SF13">
    <property type="entry name" value="UDP-D-APIOSE_UDP-D-XYLOSE SYNTHASE 2"/>
    <property type="match status" value="1"/>
</dbReference>
<dbReference type="Gene3D" id="3.40.50.720">
    <property type="entry name" value="NAD(P)-binding Rossmann-like Domain"/>
    <property type="match status" value="1"/>
</dbReference>
<dbReference type="EMBL" id="LHXK01000098">
    <property type="protein sequence ID" value="KXA88617.1"/>
    <property type="molecule type" value="Genomic_DNA"/>
</dbReference>
<proteinExistence type="predicted"/>
<keyword evidence="3" id="KW-1185">Reference proteome</keyword>
<accession>A0A133U358</accession>
<dbReference type="AlphaFoldDB" id="A0A133U358"/>
<dbReference type="PANTHER" id="PTHR43245">
    <property type="entry name" value="BIFUNCTIONAL POLYMYXIN RESISTANCE PROTEIN ARNA"/>
    <property type="match status" value="1"/>
</dbReference>
<sequence length="314" mass="35189">MKILVTGGAGFIGSHLVDQLLSEGHEVKVLDNLHSGNVDNLKQHREDPSFRFIKGDIRDDSDVRKAVKGVEAVFHEAAITSVPISVENPELTWEVNVDGTLNLIEKSLAEDVERFVFASSCAVYGEAEDLPIGEDSKLKTASPYAGSKIAGEEKILQKQEEQGLNPIIFRYFNVYGPRQGGGRYAGVITKFLKRLDNGEPPIIFGDGEQTRDFVYIKDIVNANLLALEKRQTRERIFNVGFGEEVSINKLCEMLLKLTGKSDLEPVYKEARSGDIRYSRADLTRIRKDLEYNPKIPLKEGLRKLIEKCEFDLST</sequence>
<dbReference type="PRINTS" id="PR01713">
    <property type="entry name" value="NUCEPIMERASE"/>
</dbReference>
<evidence type="ECO:0000313" key="2">
    <source>
        <dbReference type="EMBL" id="KXA88617.1"/>
    </source>
</evidence>
<dbReference type="Pfam" id="PF01370">
    <property type="entry name" value="Epimerase"/>
    <property type="match status" value="1"/>
</dbReference>
<dbReference type="InterPro" id="IPR001509">
    <property type="entry name" value="Epimerase_deHydtase"/>
</dbReference>
<protein>
    <recommendedName>
        <fullName evidence="1">NAD-dependent epimerase/dehydratase domain-containing protein</fullName>
    </recommendedName>
</protein>
<evidence type="ECO:0000313" key="3">
    <source>
        <dbReference type="Proteomes" id="UP000070184"/>
    </source>
</evidence>
<feature type="domain" description="NAD-dependent epimerase/dehydratase" evidence="1">
    <location>
        <begin position="3"/>
        <end position="240"/>
    </location>
</feature>